<accession>A0A8J3MWF7</accession>
<dbReference type="InterPro" id="IPR015943">
    <property type="entry name" value="WD40/YVTN_repeat-like_dom_sf"/>
</dbReference>
<dbReference type="AlphaFoldDB" id="A0A8J3MWF7"/>
<keyword evidence="2" id="KW-1185">Reference proteome</keyword>
<dbReference type="SUPFAM" id="SSF50978">
    <property type="entry name" value="WD40 repeat-like"/>
    <property type="match status" value="1"/>
</dbReference>
<comment type="caution">
    <text evidence="1">The sequence shown here is derived from an EMBL/GenBank/DDBJ whole genome shotgun (WGS) entry which is preliminary data.</text>
</comment>
<dbReference type="Proteomes" id="UP000612362">
    <property type="component" value="Unassembled WGS sequence"/>
</dbReference>
<proteinExistence type="predicted"/>
<evidence type="ECO:0000313" key="1">
    <source>
        <dbReference type="EMBL" id="GHO48941.1"/>
    </source>
</evidence>
<dbReference type="EMBL" id="BNJF01000004">
    <property type="protein sequence ID" value="GHO48941.1"/>
    <property type="molecule type" value="Genomic_DNA"/>
</dbReference>
<gene>
    <name evidence="1" type="ORF">KSX_71040</name>
</gene>
<dbReference type="InterPro" id="IPR036322">
    <property type="entry name" value="WD40_repeat_dom_sf"/>
</dbReference>
<reference evidence="1" key="1">
    <citation type="submission" date="2020-10" db="EMBL/GenBank/DDBJ databases">
        <title>Taxonomic study of unclassified bacteria belonging to the class Ktedonobacteria.</title>
        <authorList>
            <person name="Yabe S."/>
            <person name="Wang C.M."/>
            <person name="Zheng Y."/>
            <person name="Sakai Y."/>
            <person name="Cavaletti L."/>
            <person name="Monciardini P."/>
            <person name="Donadio S."/>
        </authorList>
    </citation>
    <scope>NUCLEOTIDE SEQUENCE</scope>
    <source>
        <strain evidence="1">SOSP1-1</strain>
    </source>
</reference>
<dbReference type="Gene3D" id="2.130.10.10">
    <property type="entry name" value="YVTN repeat-like/Quinoprotein amine dehydrogenase"/>
    <property type="match status" value="1"/>
</dbReference>
<protein>
    <submittedName>
        <fullName evidence="1">Uncharacterized protein</fullName>
    </submittedName>
</protein>
<evidence type="ECO:0000313" key="2">
    <source>
        <dbReference type="Proteomes" id="UP000612362"/>
    </source>
</evidence>
<name>A0A8J3MWF7_9CHLR</name>
<organism evidence="1 2">
    <name type="scientific">Ktedonospora formicarum</name>
    <dbReference type="NCBI Taxonomy" id="2778364"/>
    <lineage>
        <taxon>Bacteria</taxon>
        <taxon>Bacillati</taxon>
        <taxon>Chloroflexota</taxon>
        <taxon>Ktedonobacteria</taxon>
        <taxon>Ktedonobacterales</taxon>
        <taxon>Ktedonobacteraceae</taxon>
        <taxon>Ktedonospora</taxon>
    </lineage>
</organism>
<sequence length="107" mass="11930">MSGIVSSSLDQSIQVYQFTTNTSFALYLGHTHQVNTVTWLTYNALASLDESGEVHIWTYPTGKILLAEPLLTTRADPHYHMNTSIAKSHYYLSCLTSPTAITTYQIS</sequence>